<keyword evidence="2" id="KW-1185">Reference proteome</keyword>
<dbReference type="AlphaFoldDB" id="A0A239B176"/>
<accession>A0A239B176</accession>
<gene>
    <name evidence="1" type="ORF">SAMN05192560_2246</name>
</gene>
<evidence type="ECO:0000313" key="1">
    <source>
        <dbReference type="EMBL" id="SNS01716.1"/>
    </source>
</evidence>
<dbReference type="Proteomes" id="UP000198305">
    <property type="component" value="Unassembled WGS sequence"/>
</dbReference>
<dbReference type="EMBL" id="FZOA01000011">
    <property type="protein sequence ID" value="SNS01716.1"/>
    <property type="molecule type" value="Genomic_DNA"/>
</dbReference>
<name>A0A239B176_9PROT</name>
<proteinExistence type="predicted"/>
<organism evidence="1 2">
    <name type="scientific">Methylobacillus rhizosphaerae</name>
    <dbReference type="NCBI Taxonomy" id="551994"/>
    <lineage>
        <taxon>Bacteria</taxon>
        <taxon>Pseudomonadati</taxon>
        <taxon>Pseudomonadota</taxon>
        <taxon>Betaproteobacteria</taxon>
        <taxon>Nitrosomonadales</taxon>
        <taxon>Methylophilaceae</taxon>
        <taxon>Methylobacillus</taxon>
    </lineage>
</organism>
<reference evidence="2" key="1">
    <citation type="submission" date="2017-06" db="EMBL/GenBank/DDBJ databases">
        <authorList>
            <person name="Varghese N."/>
            <person name="Submissions S."/>
        </authorList>
    </citation>
    <scope>NUCLEOTIDE SEQUENCE [LARGE SCALE GENOMIC DNA]</scope>
    <source>
        <strain evidence="2">Ca-68</strain>
    </source>
</reference>
<protein>
    <submittedName>
        <fullName evidence="1">Uncharacterized protein</fullName>
    </submittedName>
</protein>
<evidence type="ECO:0000313" key="2">
    <source>
        <dbReference type="Proteomes" id="UP000198305"/>
    </source>
</evidence>
<sequence>MSKSIPAPLVALVADLCAEQETHASLDSLFMYADATGDPPMGSKPIKECIVKYGLRYLVGGHILAGGMAPSKTLRELILGRDIPAIQ</sequence>